<keyword evidence="2 3" id="KW-0408">Iron</keyword>
<dbReference type="GO" id="GO:0032453">
    <property type="term" value="F:histone H3K4 demethylase activity"/>
    <property type="evidence" value="ECO:0007669"/>
    <property type="project" value="TreeGrafter"/>
</dbReference>
<protein>
    <recommendedName>
        <fullName evidence="3">Bifunctional lysine-specific demethylase and histidyl-hydroxylase</fullName>
        <ecNumber evidence="3">1.14.11.-</ecNumber>
    </recommendedName>
</protein>
<evidence type="ECO:0000256" key="1">
    <source>
        <dbReference type="ARBA" id="ARBA00022723"/>
    </source>
</evidence>
<name>A0A8T0GTW9_CERPU</name>
<sequence length="843" mass="93667">MESQSSSSCSSSSSSSPPASPRYKKRRNATDCDVRVPAKEVDSQTFASNTVAALRHALEQSSVCLPLTHLRRLLSLLRIPLASASPAHALCDAGFLQLLPLLLSHSSSKVVKKSAEAVGLLAITSYEVSCRLAEKEILGALTQLLYKSEVDVLLIAIHSILNVATSESSCAALREVAGLQQQLMRLVSFLADTLNEMLKASHTDTFGKPPKFLDTRGSIKACALKDANVGSHEMPKEDDLNFLLSIPPDEMAELFDSALAAVNTIFHDFGLVDASSRPDVLVSLQSLWRSAIQFQSQFDGDFPDTHKVGPMAEFLRTPNRRNQLAKLIMKLAMQNSVQVDVNTVHARRIFGKDQRSVEHFFQKHWELSPARINTAYEKLGLSSFLEKIAGSSPTRMLELLVDGMMACPPAVADELDLSVLYKDMEQELGLLPVYNQDIRLLQCKSGLEILYPIESETPSVSSRDCVNAYTSGNTVVVRGLQFRWPEISAISNGLAVELGQVTVGANLYLTPPGAQGLGVHFDDHCVFVCQLRGHKRWDVYPPLEQLPRLYSFKTLSTDLINKDCATHYDLQEADVLYIPRGLLHEARTERPEENVKVPSEGSFSKSIASCSECTSDEFPVEKTSFADLNGQNNSGSNTSEWLGASLHLSFGVEVEPAFEWEGLLHIALRLWFHRDLKQTPSPVSTNPCNMDEICETLLHVAIRNVGSNSHLFRKACILRPSCLKQNSIDADADHMFRLMLKEVRESAEFHSAVKAYQKGLAWLDWLRHLPVGHFNPDCYALETSNQVLENTFQNNLHRFSQEASFLESVEVQDVLLCNFRNSRQKVMNGLLALHCGCWMYCQA</sequence>
<feature type="domain" description="JmjC" evidence="5">
    <location>
        <begin position="473"/>
        <end position="619"/>
    </location>
</feature>
<dbReference type="Pfam" id="PF08007">
    <property type="entry name" value="JmjC_2"/>
    <property type="match status" value="1"/>
</dbReference>
<dbReference type="AlphaFoldDB" id="A0A8T0GTW9"/>
<evidence type="ECO:0000256" key="4">
    <source>
        <dbReference type="SAM" id="MobiDB-lite"/>
    </source>
</evidence>
<dbReference type="Proteomes" id="UP000822688">
    <property type="component" value="Chromosome 9"/>
</dbReference>
<dbReference type="GO" id="GO:0051864">
    <property type="term" value="F:histone H3K36 demethylase activity"/>
    <property type="evidence" value="ECO:0007669"/>
    <property type="project" value="TreeGrafter"/>
</dbReference>
<organism evidence="6 7">
    <name type="scientific">Ceratodon purpureus</name>
    <name type="common">Fire moss</name>
    <name type="synonym">Dicranum purpureum</name>
    <dbReference type="NCBI Taxonomy" id="3225"/>
    <lineage>
        <taxon>Eukaryota</taxon>
        <taxon>Viridiplantae</taxon>
        <taxon>Streptophyta</taxon>
        <taxon>Embryophyta</taxon>
        <taxon>Bryophyta</taxon>
        <taxon>Bryophytina</taxon>
        <taxon>Bryopsida</taxon>
        <taxon>Dicranidae</taxon>
        <taxon>Pseudoditrichales</taxon>
        <taxon>Ditrichaceae</taxon>
        <taxon>Ceratodon</taxon>
    </lineage>
</organism>
<dbReference type="InterPro" id="IPR011989">
    <property type="entry name" value="ARM-like"/>
</dbReference>
<proteinExistence type="inferred from homology"/>
<dbReference type="Gene3D" id="2.60.120.650">
    <property type="entry name" value="Cupin"/>
    <property type="match status" value="1"/>
</dbReference>
<evidence type="ECO:0000313" key="7">
    <source>
        <dbReference type="Proteomes" id="UP000822688"/>
    </source>
</evidence>
<dbReference type="PROSITE" id="PS51184">
    <property type="entry name" value="JMJC"/>
    <property type="match status" value="1"/>
</dbReference>
<dbReference type="SUPFAM" id="SSF51197">
    <property type="entry name" value="Clavaminate synthase-like"/>
    <property type="match status" value="1"/>
</dbReference>
<comment type="caution">
    <text evidence="6">The sequence shown here is derived from an EMBL/GenBank/DDBJ whole genome shotgun (WGS) entry which is preliminary data.</text>
</comment>
<dbReference type="GO" id="GO:0005506">
    <property type="term" value="F:iron ion binding"/>
    <property type="evidence" value="ECO:0007669"/>
    <property type="project" value="UniProtKB-UniRule"/>
</dbReference>
<dbReference type="PANTHER" id="PTHR13096:SF9">
    <property type="entry name" value="BIFUNCTIONAL LYSINE-SPECIFIC DEMETHYLASE AND HISTIDYL-HYDROXYLASE"/>
    <property type="match status" value="1"/>
</dbReference>
<comment type="subcellular location">
    <subcellularLocation>
        <location evidence="3">Nucleus</location>
    </subcellularLocation>
</comment>
<dbReference type="PANTHER" id="PTHR13096">
    <property type="entry name" value="MINA53 MYC INDUCED NUCLEAR ANTIGEN"/>
    <property type="match status" value="1"/>
</dbReference>
<dbReference type="GO" id="GO:0005730">
    <property type="term" value="C:nucleolus"/>
    <property type="evidence" value="ECO:0007669"/>
    <property type="project" value="TreeGrafter"/>
</dbReference>
<dbReference type="EMBL" id="CM026430">
    <property type="protein sequence ID" value="KAG0562460.1"/>
    <property type="molecule type" value="Genomic_DNA"/>
</dbReference>
<evidence type="ECO:0000256" key="2">
    <source>
        <dbReference type="ARBA" id="ARBA00023004"/>
    </source>
</evidence>
<feature type="compositionally biased region" description="Low complexity" evidence="4">
    <location>
        <begin position="1"/>
        <end position="17"/>
    </location>
</feature>
<keyword evidence="3" id="KW-0539">Nucleus</keyword>
<dbReference type="InterPro" id="IPR016024">
    <property type="entry name" value="ARM-type_fold"/>
</dbReference>
<dbReference type="InterPro" id="IPR003347">
    <property type="entry name" value="JmjC_dom"/>
</dbReference>
<dbReference type="Gene3D" id="1.25.10.10">
    <property type="entry name" value="Leucine-rich Repeat Variant"/>
    <property type="match status" value="1"/>
</dbReference>
<evidence type="ECO:0000256" key="3">
    <source>
        <dbReference type="RuleBase" id="RU366061"/>
    </source>
</evidence>
<keyword evidence="3" id="KW-0223">Dioxygenase</keyword>
<comment type="similarity">
    <text evidence="3">Belongs to the ROX family.</text>
</comment>
<dbReference type="InterPro" id="IPR039994">
    <property type="entry name" value="NO66-like"/>
</dbReference>
<reference evidence="6" key="1">
    <citation type="submission" date="2020-06" db="EMBL/GenBank/DDBJ databases">
        <title>WGS assembly of Ceratodon purpureus strain R40.</title>
        <authorList>
            <person name="Carey S.B."/>
            <person name="Jenkins J."/>
            <person name="Shu S."/>
            <person name="Lovell J.T."/>
            <person name="Sreedasyam A."/>
            <person name="Maumus F."/>
            <person name="Tiley G.P."/>
            <person name="Fernandez-Pozo N."/>
            <person name="Barry K."/>
            <person name="Chen C."/>
            <person name="Wang M."/>
            <person name="Lipzen A."/>
            <person name="Daum C."/>
            <person name="Saski C.A."/>
            <person name="Payton A.C."/>
            <person name="Mcbreen J.C."/>
            <person name="Conrad R.E."/>
            <person name="Kollar L.M."/>
            <person name="Olsson S."/>
            <person name="Huttunen S."/>
            <person name="Landis J.B."/>
            <person name="Wickett N.J."/>
            <person name="Johnson M.G."/>
            <person name="Rensing S.A."/>
            <person name="Grimwood J."/>
            <person name="Schmutz J."/>
            <person name="Mcdaniel S.F."/>
        </authorList>
    </citation>
    <scope>NUCLEOTIDE SEQUENCE</scope>
    <source>
        <strain evidence="6">R40</strain>
    </source>
</reference>
<keyword evidence="7" id="KW-1185">Reference proteome</keyword>
<comment type="cofactor">
    <cofactor evidence="3">
        <name>Fe(2+)</name>
        <dbReference type="ChEBI" id="CHEBI:29033"/>
    </cofactor>
    <text evidence="3">Binds 1 Fe(2+) ion per subunit.</text>
</comment>
<keyword evidence="3" id="KW-0560">Oxidoreductase</keyword>
<accession>A0A8T0GTW9</accession>
<evidence type="ECO:0000313" key="6">
    <source>
        <dbReference type="EMBL" id="KAG0562460.1"/>
    </source>
</evidence>
<comment type="function">
    <text evidence="3">Oxygenase that can act as both a histone lysine demethylase and a ribosomal histidine hydroxylase.</text>
</comment>
<evidence type="ECO:0000259" key="5">
    <source>
        <dbReference type="PROSITE" id="PS51184"/>
    </source>
</evidence>
<keyword evidence="1 3" id="KW-0479">Metal-binding</keyword>
<keyword evidence="3" id="KW-0804">Transcription</keyword>
<feature type="region of interest" description="Disordered" evidence="4">
    <location>
        <begin position="1"/>
        <end position="31"/>
    </location>
</feature>
<gene>
    <name evidence="6" type="ORF">KC19_9G148400</name>
</gene>
<keyword evidence="3" id="KW-0805">Transcription regulation</keyword>
<dbReference type="EC" id="1.14.11.-" evidence="3"/>
<dbReference type="SUPFAM" id="SSF48371">
    <property type="entry name" value="ARM repeat"/>
    <property type="match status" value="1"/>
</dbReference>